<dbReference type="PANTHER" id="PTHR21113:SF6">
    <property type="entry name" value="CHITIN-BINDING TYPE-4 DOMAIN-CONTAINING PROTEIN"/>
    <property type="match status" value="1"/>
</dbReference>
<dbReference type="RefSeq" id="XP_026677435.1">
    <property type="nucleotide sequence ID" value="XM_026821634.1"/>
</dbReference>
<dbReference type="Proteomes" id="UP000079169">
    <property type="component" value="Unplaced"/>
</dbReference>
<dbReference type="AlphaFoldDB" id="A0A3Q0ISV1"/>
<name>A0A3Q0ISV1_DIACI</name>
<evidence type="ECO:0000259" key="1">
    <source>
        <dbReference type="Pfam" id="PF03067"/>
    </source>
</evidence>
<evidence type="ECO:0000313" key="2">
    <source>
        <dbReference type="Proteomes" id="UP000079169"/>
    </source>
</evidence>
<dbReference type="InterPro" id="IPR004302">
    <property type="entry name" value="Cellulose/chitin-bd_N"/>
</dbReference>
<dbReference type="PaxDb" id="121845-A0A3Q0ISV1"/>
<feature type="domain" description="Chitin-binding type-4" evidence="1">
    <location>
        <begin position="3"/>
        <end position="153"/>
    </location>
</feature>
<keyword evidence="2" id="KW-1185">Reference proteome</keyword>
<evidence type="ECO:0000313" key="3">
    <source>
        <dbReference type="RefSeq" id="XP_026677435.1"/>
    </source>
</evidence>
<reference evidence="3" key="1">
    <citation type="submission" date="2025-08" db="UniProtKB">
        <authorList>
            <consortium name="RefSeq"/>
        </authorList>
    </citation>
    <scope>IDENTIFICATION</scope>
</reference>
<dbReference type="PANTHER" id="PTHR21113">
    <property type="entry name" value="AGAP001705-PA"/>
    <property type="match status" value="1"/>
</dbReference>
<dbReference type="KEGG" id="dci:103506631"/>
<protein>
    <submittedName>
        <fullName evidence="3">Uncharacterized protein LOC103506631</fullName>
    </submittedName>
</protein>
<dbReference type="Pfam" id="PF03067">
    <property type="entry name" value="LPMO_10"/>
    <property type="match status" value="1"/>
</dbReference>
<proteinExistence type="predicted"/>
<sequence length="269" mass="29820">MNEGKCGVCGDPYNEEAPRLHEAGGRYARAIIGRYYSAGQDIEVEIELTANHKGAFVLKLCPNNNFKYEATQECFDRYPLQVSQTRRTRFDIPEDSKKKDIFRYRVKLPPYLTCSQCIIQWTYYTGNMWGRCDNGTESLGCGKPETFRNCADVKIVTSTGGLPPQFVNPKSGALTRGSDSIAPQLAFPLVIRSQVCIAHGPYAAIPGINEWCETNCLRFPPNCPASICTCPQECTAIGRIAGQPGADEYCQDKCLVYGGECPTDRCACY</sequence>
<gene>
    <name evidence="3" type="primary">LOC103506631</name>
</gene>
<dbReference type="GeneID" id="103506631"/>
<accession>A0A3Q0ISV1</accession>
<organism evidence="2 3">
    <name type="scientific">Diaphorina citri</name>
    <name type="common">Asian citrus psyllid</name>
    <dbReference type="NCBI Taxonomy" id="121845"/>
    <lineage>
        <taxon>Eukaryota</taxon>
        <taxon>Metazoa</taxon>
        <taxon>Ecdysozoa</taxon>
        <taxon>Arthropoda</taxon>
        <taxon>Hexapoda</taxon>
        <taxon>Insecta</taxon>
        <taxon>Pterygota</taxon>
        <taxon>Neoptera</taxon>
        <taxon>Paraneoptera</taxon>
        <taxon>Hemiptera</taxon>
        <taxon>Sternorrhyncha</taxon>
        <taxon>Psylloidea</taxon>
        <taxon>Psyllidae</taxon>
        <taxon>Diaphorininae</taxon>
        <taxon>Diaphorina</taxon>
    </lineage>
</organism>
<dbReference type="STRING" id="121845.A0A3Q0ISV1"/>